<keyword evidence="11" id="KW-1185">Reference proteome</keyword>
<reference evidence="9 11" key="2">
    <citation type="submission" date="2023-11" db="EMBL/GenBank/DDBJ databases">
        <title>MicrobeMod: A computational toolkit for identifying prokaryotic methylation and restriction-modification with nanopore sequencing.</title>
        <authorList>
            <person name="Crits-Christoph A."/>
            <person name="Kang S.C."/>
            <person name="Lee H."/>
            <person name="Ostrov N."/>
        </authorList>
    </citation>
    <scope>NUCLEOTIDE SEQUENCE [LARGE SCALE GENOMIC DNA]</scope>
    <source>
        <strain evidence="9 11">ATCC 23090</strain>
    </source>
</reference>
<dbReference type="InterPro" id="IPR006685">
    <property type="entry name" value="MscS_channel_2nd"/>
</dbReference>
<evidence type="ECO:0000313" key="8">
    <source>
        <dbReference type="EMBL" id="SFW33570.1"/>
    </source>
</evidence>
<reference evidence="8 10" key="1">
    <citation type="submission" date="2016-11" db="EMBL/GenBank/DDBJ databases">
        <authorList>
            <person name="Jaros S."/>
            <person name="Januszkiewicz K."/>
            <person name="Wedrychowicz H."/>
        </authorList>
    </citation>
    <scope>NUCLEOTIDE SEQUENCE [LARGE SCALE GENOMIC DNA]</scope>
    <source>
        <strain evidence="8 10">DSM 784</strain>
    </source>
</reference>
<dbReference type="EMBL" id="CP140154">
    <property type="protein sequence ID" value="WQG91081.1"/>
    <property type="molecule type" value="Genomic_DNA"/>
</dbReference>
<evidence type="ECO:0000256" key="6">
    <source>
        <dbReference type="SAM" id="Phobius"/>
    </source>
</evidence>
<organism evidence="8 10">
    <name type="scientific">Chitinophaga sancti</name>
    <dbReference type="NCBI Taxonomy" id="1004"/>
    <lineage>
        <taxon>Bacteria</taxon>
        <taxon>Pseudomonadati</taxon>
        <taxon>Bacteroidota</taxon>
        <taxon>Chitinophagia</taxon>
        <taxon>Chitinophagales</taxon>
        <taxon>Chitinophagaceae</taxon>
        <taxon>Chitinophaga</taxon>
    </lineage>
</organism>
<dbReference type="PANTHER" id="PTHR30566:SF25">
    <property type="entry name" value="INNER MEMBRANE PROTEIN"/>
    <property type="match status" value="1"/>
</dbReference>
<feature type="transmembrane region" description="Helical" evidence="6">
    <location>
        <begin position="166"/>
        <end position="185"/>
    </location>
</feature>
<evidence type="ECO:0000256" key="4">
    <source>
        <dbReference type="ARBA" id="ARBA00023136"/>
    </source>
</evidence>
<protein>
    <submittedName>
        <fullName evidence="9">Mechanosensitive ion channel</fullName>
    </submittedName>
    <submittedName>
        <fullName evidence="8">Small-conductance mechanosensitive channel</fullName>
    </submittedName>
</protein>
<dbReference type="InterPro" id="IPR023408">
    <property type="entry name" value="MscS_beta-dom_sf"/>
</dbReference>
<dbReference type="GO" id="GO:0016020">
    <property type="term" value="C:membrane"/>
    <property type="evidence" value="ECO:0007669"/>
    <property type="project" value="UniProtKB-SubCell"/>
</dbReference>
<feature type="transmembrane region" description="Helical" evidence="6">
    <location>
        <begin position="55"/>
        <end position="75"/>
    </location>
</feature>
<evidence type="ECO:0000256" key="2">
    <source>
        <dbReference type="ARBA" id="ARBA00022692"/>
    </source>
</evidence>
<keyword evidence="3 6" id="KW-1133">Transmembrane helix</keyword>
<evidence type="ECO:0000313" key="11">
    <source>
        <dbReference type="Proteomes" id="UP001326715"/>
    </source>
</evidence>
<comment type="subcellular location">
    <subcellularLocation>
        <location evidence="1">Membrane</location>
    </subcellularLocation>
</comment>
<sequence>MLEDLQTSLHLPPVLWNILLGASALITGLIIKYLLAFILHLSTKKNTGYSLIRSILNRLGLAVNYLLPLLVFNMVLPFMELSRKPMNFLTKTAEIGLIIAFGFSLTGLVKVFEDYVYNTYDLSKEDNLRERKLRTQLQFVRKFAVSTILVLTLCAVLLSFDSLRKIGAGLLTGVGVSGIIIGFAAQRSLSNFLAGMQIAFTQPIRIDDVLVVEGEWGRVEEITLTYVVLGIWDQRKLILPINYFIEKPFQNWTRTGSAILGTAFLYLDHTAPFDAMREEFDRILKTHPLWDRRVKAVQVTDIKERVIEVRFLVSANSSGKAFDLRCDIREKMLVFLRDKHPYCLPKTRALLEEGASKTLQEEELNQPKVTDLNPFNPPRQA</sequence>
<dbReference type="Gene3D" id="2.30.30.60">
    <property type="match status" value="1"/>
</dbReference>
<feature type="transmembrane region" description="Helical" evidence="6">
    <location>
        <begin position="14"/>
        <end position="35"/>
    </location>
</feature>
<keyword evidence="4 6" id="KW-0472">Membrane</keyword>
<feature type="domain" description="Mechanosensitive ion channel MscS" evidence="7">
    <location>
        <begin position="188"/>
        <end position="254"/>
    </location>
</feature>
<dbReference type="AlphaFoldDB" id="A0A1K1NDP4"/>
<accession>A0A1K1NDP4</accession>
<dbReference type="EMBL" id="FPIZ01000003">
    <property type="protein sequence ID" value="SFW33570.1"/>
    <property type="molecule type" value="Genomic_DNA"/>
</dbReference>
<dbReference type="SUPFAM" id="SSF50182">
    <property type="entry name" value="Sm-like ribonucleoproteins"/>
    <property type="match status" value="1"/>
</dbReference>
<name>A0A1K1NDP4_9BACT</name>
<evidence type="ECO:0000259" key="7">
    <source>
        <dbReference type="Pfam" id="PF00924"/>
    </source>
</evidence>
<keyword evidence="2 6" id="KW-0812">Transmembrane</keyword>
<gene>
    <name evidence="8" type="ORF">SAMN05661012_01236</name>
    <name evidence="9" type="ORF">SR876_06195</name>
</gene>
<dbReference type="OrthoDB" id="9792218at2"/>
<dbReference type="Pfam" id="PF00924">
    <property type="entry name" value="MS_channel_2nd"/>
    <property type="match status" value="1"/>
</dbReference>
<feature type="transmembrane region" description="Helical" evidence="6">
    <location>
        <begin position="95"/>
        <end position="118"/>
    </location>
</feature>
<dbReference type="InterPro" id="IPR010920">
    <property type="entry name" value="LSM_dom_sf"/>
</dbReference>
<evidence type="ECO:0000256" key="5">
    <source>
        <dbReference type="SAM" id="MobiDB-lite"/>
    </source>
</evidence>
<evidence type="ECO:0000256" key="1">
    <source>
        <dbReference type="ARBA" id="ARBA00004370"/>
    </source>
</evidence>
<evidence type="ECO:0000256" key="3">
    <source>
        <dbReference type="ARBA" id="ARBA00022989"/>
    </source>
</evidence>
<dbReference type="STRING" id="1004.SAMN05661012_01236"/>
<feature type="region of interest" description="Disordered" evidence="5">
    <location>
        <begin position="358"/>
        <end position="381"/>
    </location>
</feature>
<proteinExistence type="predicted"/>
<dbReference type="Proteomes" id="UP000183788">
    <property type="component" value="Unassembled WGS sequence"/>
</dbReference>
<feature type="transmembrane region" description="Helical" evidence="6">
    <location>
        <begin position="139"/>
        <end position="160"/>
    </location>
</feature>
<dbReference type="PANTHER" id="PTHR30566">
    <property type="entry name" value="YNAI-RELATED MECHANOSENSITIVE ION CHANNEL"/>
    <property type="match status" value="1"/>
</dbReference>
<dbReference type="Gene3D" id="1.10.287.1260">
    <property type="match status" value="1"/>
</dbReference>
<evidence type="ECO:0000313" key="10">
    <source>
        <dbReference type="Proteomes" id="UP000183788"/>
    </source>
</evidence>
<dbReference type="GO" id="GO:0008381">
    <property type="term" value="F:mechanosensitive monoatomic ion channel activity"/>
    <property type="evidence" value="ECO:0007669"/>
    <property type="project" value="UniProtKB-ARBA"/>
</dbReference>
<dbReference type="Proteomes" id="UP001326715">
    <property type="component" value="Chromosome"/>
</dbReference>
<dbReference type="RefSeq" id="WP_072358290.1">
    <property type="nucleotide sequence ID" value="NZ_CP139972.1"/>
</dbReference>
<evidence type="ECO:0000313" key="9">
    <source>
        <dbReference type="EMBL" id="WQG91081.1"/>
    </source>
</evidence>